<dbReference type="OrthoDB" id="5641125at2"/>
<sequence>MTIFLEIAKEYLINEIMKISDASVASDKSVGNTVCSWLGLGRDETLSQYKREQADILRTDIRNLASDVSDEKNYEALNTLLTECRRKAKEKADEKGYSEGSFGPGMSDVSELLKQLYERFNAAGLLNIPYKKTEEEKPPLTVFRYWAGVYLAHKVKESRHNSQSTLKTITHNPKITSFNRLEKEKQDAVVRAIQDCNKDLQTIKEDLDNYREVCVKRVLECLRNLLRKNKELVEHHGANLEIPVTISFFASATVSGPVIGPHSGELKKCIQQAIKELGGDKEENKEDLNAAPTYNT</sequence>
<dbReference type="EMBL" id="LNYA01000018">
    <property type="protein sequence ID" value="KTC98617.1"/>
    <property type="molecule type" value="Genomic_DNA"/>
</dbReference>
<evidence type="ECO:0000313" key="1">
    <source>
        <dbReference type="EMBL" id="KTC98617.1"/>
    </source>
</evidence>
<comment type="caution">
    <text evidence="1">The sequence shown here is derived from an EMBL/GenBank/DDBJ whole genome shotgun (WGS) entry which is preliminary data.</text>
</comment>
<dbReference type="Proteomes" id="UP000054773">
    <property type="component" value="Unassembled WGS sequence"/>
</dbReference>
<accession>A0A0W0TSN6</accession>
<dbReference type="AlphaFoldDB" id="A0A0W0TSN6"/>
<dbReference type="PATRIC" id="fig|448.7.peg.816"/>
<proteinExistence type="predicted"/>
<reference evidence="1 2" key="1">
    <citation type="submission" date="2015-11" db="EMBL/GenBank/DDBJ databases">
        <title>Genomic analysis of 38 Legionella species identifies large and diverse effector repertoires.</title>
        <authorList>
            <person name="Burstein D."/>
            <person name="Amaro F."/>
            <person name="Zusman T."/>
            <person name="Lifshitz Z."/>
            <person name="Cohen O."/>
            <person name="Gilbert J.A."/>
            <person name="Pupko T."/>
            <person name="Shuman H.A."/>
            <person name="Segal G."/>
        </authorList>
    </citation>
    <scope>NUCLEOTIDE SEQUENCE [LARGE SCALE GENOMIC DNA]</scope>
    <source>
        <strain evidence="1 2">SE-32A-C8</strain>
    </source>
</reference>
<evidence type="ECO:0000313" key="2">
    <source>
        <dbReference type="Proteomes" id="UP000054773"/>
    </source>
</evidence>
<organism evidence="1 2">
    <name type="scientific">Legionella erythra</name>
    <dbReference type="NCBI Taxonomy" id="448"/>
    <lineage>
        <taxon>Bacteria</taxon>
        <taxon>Pseudomonadati</taxon>
        <taxon>Pseudomonadota</taxon>
        <taxon>Gammaproteobacteria</taxon>
        <taxon>Legionellales</taxon>
        <taxon>Legionellaceae</taxon>
        <taxon>Legionella</taxon>
    </lineage>
</organism>
<dbReference type="RefSeq" id="WP_058525950.1">
    <property type="nucleotide sequence ID" value="NZ_CAAAHY010000008.1"/>
</dbReference>
<name>A0A0W0TSN6_LEGER</name>
<gene>
    <name evidence="1" type="ORF">Lery_0781</name>
</gene>
<keyword evidence="2" id="KW-1185">Reference proteome</keyword>
<protein>
    <submittedName>
        <fullName evidence="1">Coiled-coil protein</fullName>
    </submittedName>
</protein>